<reference evidence="2 3" key="1">
    <citation type="journal article" date="2007" name="Nature">
        <title>Evolution of genes and genomes on the Drosophila phylogeny.</title>
        <authorList>
            <consortium name="Drosophila 12 Genomes Consortium"/>
            <person name="Clark A.G."/>
            <person name="Eisen M.B."/>
            <person name="Smith D.R."/>
            <person name="Bergman C.M."/>
            <person name="Oliver B."/>
            <person name="Markow T.A."/>
            <person name="Kaufman T.C."/>
            <person name="Kellis M."/>
            <person name="Gelbart W."/>
            <person name="Iyer V.N."/>
            <person name="Pollard D.A."/>
            <person name="Sackton T.B."/>
            <person name="Larracuente A.M."/>
            <person name="Singh N.D."/>
            <person name="Abad J.P."/>
            <person name="Abt D.N."/>
            <person name="Adryan B."/>
            <person name="Aguade M."/>
            <person name="Akashi H."/>
            <person name="Anderson W.W."/>
            <person name="Aquadro C.F."/>
            <person name="Ardell D.H."/>
            <person name="Arguello R."/>
            <person name="Artieri C.G."/>
            <person name="Barbash D.A."/>
            <person name="Barker D."/>
            <person name="Barsanti P."/>
            <person name="Batterham P."/>
            <person name="Batzoglou S."/>
            <person name="Begun D."/>
            <person name="Bhutkar A."/>
            <person name="Blanco E."/>
            <person name="Bosak S.A."/>
            <person name="Bradley R.K."/>
            <person name="Brand A.D."/>
            <person name="Brent M.R."/>
            <person name="Brooks A.N."/>
            <person name="Brown R.H."/>
            <person name="Butlin R.K."/>
            <person name="Caggese C."/>
            <person name="Calvi B.R."/>
            <person name="Bernardo de Carvalho A."/>
            <person name="Caspi A."/>
            <person name="Castrezana S."/>
            <person name="Celniker S.E."/>
            <person name="Chang J.L."/>
            <person name="Chapple C."/>
            <person name="Chatterji S."/>
            <person name="Chinwalla A."/>
            <person name="Civetta A."/>
            <person name="Clifton S.W."/>
            <person name="Comeron J.M."/>
            <person name="Costello J.C."/>
            <person name="Coyne J.A."/>
            <person name="Daub J."/>
            <person name="David R.G."/>
            <person name="Delcher A.L."/>
            <person name="Delehaunty K."/>
            <person name="Do C.B."/>
            <person name="Ebling H."/>
            <person name="Edwards K."/>
            <person name="Eickbush T."/>
            <person name="Evans J.D."/>
            <person name="Filipski A."/>
            <person name="Findeiss S."/>
            <person name="Freyhult E."/>
            <person name="Fulton L."/>
            <person name="Fulton R."/>
            <person name="Garcia A.C."/>
            <person name="Gardiner A."/>
            <person name="Garfield D.A."/>
            <person name="Garvin B.E."/>
            <person name="Gibson G."/>
            <person name="Gilbert D."/>
            <person name="Gnerre S."/>
            <person name="Godfrey J."/>
            <person name="Good R."/>
            <person name="Gotea V."/>
            <person name="Gravely B."/>
            <person name="Greenberg A.J."/>
            <person name="Griffiths-Jones S."/>
            <person name="Gross S."/>
            <person name="Guigo R."/>
            <person name="Gustafson E.A."/>
            <person name="Haerty W."/>
            <person name="Hahn M.W."/>
            <person name="Halligan D.L."/>
            <person name="Halpern A.L."/>
            <person name="Halter G.M."/>
            <person name="Han M.V."/>
            <person name="Heger A."/>
            <person name="Hillier L."/>
            <person name="Hinrichs A.S."/>
            <person name="Holmes I."/>
            <person name="Hoskins R.A."/>
            <person name="Hubisz M.J."/>
            <person name="Hultmark D."/>
            <person name="Huntley M.A."/>
            <person name="Jaffe D.B."/>
            <person name="Jagadeeshan S."/>
            <person name="Jeck W.R."/>
            <person name="Johnson J."/>
            <person name="Jones C.D."/>
            <person name="Jordan W.C."/>
            <person name="Karpen G.H."/>
            <person name="Kataoka E."/>
            <person name="Keightley P.D."/>
            <person name="Kheradpour P."/>
            <person name="Kirkness E.F."/>
            <person name="Koerich L.B."/>
            <person name="Kristiansen K."/>
            <person name="Kudrna D."/>
            <person name="Kulathinal R.J."/>
            <person name="Kumar S."/>
            <person name="Kwok R."/>
            <person name="Lander E."/>
            <person name="Langley C.H."/>
            <person name="Lapoint R."/>
            <person name="Lazzaro B.P."/>
            <person name="Lee S.J."/>
            <person name="Levesque L."/>
            <person name="Li R."/>
            <person name="Lin C.F."/>
            <person name="Lin M.F."/>
            <person name="Lindblad-Toh K."/>
            <person name="Llopart A."/>
            <person name="Long M."/>
            <person name="Low L."/>
            <person name="Lozovsky E."/>
            <person name="Lu J."/>
            <person name="Luo M."/>
            <person name="Machado C.A."/>
            <person name="Makalowski W."/>
            <person name="Marzo M."/>
            <person name="Matsuda M."/>
            <person name="Matzkin L."/>
            <person name="McAllister B."/>
            <person name="McBride C.S."/>
            <person name="McKernan B."/>
            <person name="McKernan K."/>
            <person name="Mendez-Lago M."/>
            <person name="Minx P."/>
            <person name="Mollenhauer M.U."/>
            <person name="Montooth K."/>
            <person name="Mount S.M."/>
            <person name="Mu X."/>
            <person name="Myers E."/>
            <person name="Negre B."/>
            <person name="Newfeld S."/>
            <person name="Nielsen R."/>
            <person name="Noor M.A."/>
            <person name="O'Grady P."/>
            <person name="Pachter L."/>
            <person name="Papaceit M."/>
            <person name="Parisi M.J."/>
            <person name="Parisi M."/>
            <person name="Parts L."/>
            <person name="Pedersen J.S."/>
            <person name="Pesole G."/>
            <person name="Phillippy A.M."/>
            <person name="Ponting C.P."/>
            <person name="Pop M."/>
            <person name="Porcelli D."/>
            <person name="Powell J.R."/>
            <person name="Prohaska S."/>
            <person name="Pruitt K."/>
            <person name="Puig M."/>
            <person name="Quesneville H."/>
            <person name="Ram K.R."/>
            <person name="Rand D."/>
            <person name="Rasmussen M.D."/>
            <person name="Reed L.K."/>
            <person name="Reenan R."/>
            <person name="Reily A."/>
            <person name="Remington K.A."/>
            <person name="Rieger T.T."/>
            <person name="Ritchie M.G."/>
            <person name="Robin C."/>
            <person name="Rogers Y.H."/>
            <person name="Rohde C."/>
            <person name="Rozas J."/>
            <person name="Rubenfield M.J."/>
            <person name="Ruiz A."/>
            <person name="Russo S."/>
            <person name="Salzberg S.L."/>
            <person name="Sanchez-Gracia A."/>
            <person name="Saranga D.J."/>
            <person name="Sato H."/>
            <person name="Schaeffer S.W."/>
            <person name="Schatz M.C."/>
            <person name="Schlenke T."/>
            <person name="Schwartz R."/>
            <person name="Segarra C."/>
            <person name="Singh R.S."/>
            <person name="Sirot L."/>
            <person name="Sirota M."/>
            <person name="Sisneros N.B."/>
            <person name="Smith C.D."/>
            <person name="Smith T.F."/>
            <person name="Spieth J."/>
            <person name="Stage D.E."/>
            <person name="Stark A."/>
            <person name="Stephan W."/>
            <person name="Strausberg R.L."/>
            <person name="Strempel S."/>
            <person name="Sturgill D."/>
            <person name="Sutton G."/>
            <person name="Sutton G.G."/>
            <person name="Tao W."/>
            <person name="Teichmann S."/>
            <person name="Tobari Y.N."/>
            <person name="Tomimura Y."/>
            <person name="Tsolas J.M."/>
            <person name="Valente V.L."/>
            <person name="Venter E."/>
            <person name="Venter J.C."/>
            <person name="Vicario S."/>
            <person name="Vieira F.G."/>
            <person name="Vilella A.J."/>
            <person name="Villasante A."/>
            <person name="Walenz B."/>
            <person name="Wang J."/>
            <person name="Wasserman M."/>
            <person name="Watts T."/>
            <person name="Wilson D."/>
            <person name="Wilson R.K."/>
            <person name="Wing R.A."/>
            <person name="Wolfner M.F."/>
            <person name="Wong A."/>
            <person name="Wong G.K."/>
            <person name="Wu C.I."/>
            <person name="Wu G."/>
            <person name="Yamamoto D."/>
            <person name="Yang H.P."/>
            <person name="Yang S.P."/>
            <person name="Yorke J.A."/>
            <person name="Yoshida K."/>
            <person name="Zdobnov E."/>
            <person name="Zhang P."/>
            <person name="Zhang Y."/>
            <person name="Zimin A.V."/>
            <person name="Baldwin J."/>
            <person name="Abdouelleil A."/>
            <person name="Abdulkadir J."/>
            <person name="Abebe A."/>
            <person name="Abera B."/>
            <person name="Abreu J."/>
            <person name="Acer S.C."/>
            <person name="Aftuck L."/>
            <person name="Alexander A."/>
            <person name="An P."/>
            <person name="Anderson E."/>
            <person name="Anderson S."/>
            <person name="Arachi H."/>
            <person name="Azer M."/>
            <person name="Bachantsang P."/>
            <person name="Barry A."/>
            <person name="Bayul T."/>
            <person name="Berlin A."/>
            <person name="Bessette D."/>
            <person name="Bloom T."/>
            <person name="Blye J."/>
            <person name="Boguslavskiy L."/>
            <person name="Bonnet C."/>
            <person name="Boukhgalter B."/>
            <person name="Bourzgui I."/>
            <person name="Brown A."/>
            <person name="Cahill P."/>
            <person name="Channer S."/>
            <person name="Cheshatsang Y."/>
            <person name="Chuda L."/>
            <person name="Citroen M."/>
            <person name="Collymore A."/>
            <person name="Cooke P."/>
            <person name="Costello M."/>
            <person name="D'Aco K."/>
            <person name="Daza R."/>
            <person name="De Haan G."/>
            <person name="DeGray S."/>
            <person name="DeMaso C."/>
            <person name="Dhargay N."/>
            <person name="Dooley K."/>
            <person name="Dooley E."/>
            <person name="Doricent M."/>
            <person name="Dorje P."/>
            <person name="Dorjee K."/>
            <person name="Dupes A."/>
            <person name="Elong R."/>
            <person name="Falk J."/>
            <person name="Farina A."/>
            <person name="Faro S."/>
            <person name="Ferguson D."/>
            <person name="Fisher S."/>
            <person name="Foley C.D."/>
            <person name="Franke A."/>
            <person name="Friedrich D."/>
            <person name="Gadbois L."/>
            <person name="Gearin G."/>
            <person name="Gearin C.R."/>
            <person name="Giannoukos G."/>
            <person name="Goode T."/>
            <person name="Graham J."/>
            <person name="Grandbois E."/>
            <person name="Grewal S."/>
            <person name="Gyaltsen K."/>
            <person name="Hafez N."/>
            <person name="Hagos B."/>
            <person name="Hall J."/>
            <person name="Henson C."/>
            <person name="Hollinger A."/>
            <person name="Honan T."/>
            <person name="Huard M.D."/>
            <person name="Hughes L."/>
            <person name="Hurhula B."/>
            <person name="Husby M.E."/>
            <person name="Kamat A."/>
            <person name="Kanga B."/>
            <person name="Kashin S."/>
            <person name="Khazanovich D."/>
            <person name="Kisner P."/>
            <person name="Lance K."/>
            <person name="Lara M."/>
            <person name="Lee W."/>
            <person name="Lennon N."/>
            <person name="Letendre F."/>
            <person name="LeVine R."/>
            <person name="Lipovsky A."/>
            <person name="Liu X."/>
            <person name="Liu J."/>
            <person name="Liu S."/>
            <person name="Lokyitsang T."/>
            <person name="Lokyitsang Y."/>
            <person name="Lubonja R."/>
            <person name="Lui A."/>
            <person name="MacDonald P."/>
            <person name="Magnisalis V."/>
            <person name="Maru K."/>
            <person name="Matthews C."/>
            <person name="McCusker W."/>
            <person name="McDonough S."/>
            <person name="Mehta T."/>
            <person name="Meldrim J."/>
            <person name="Meneus L."/>
            <person name="Mihai O."/>
            <person name="Mihalev A."/>
            <person name="Mihova T."/>
            <person name="Mittelman R."/>
            <person name="Mlenga V."/>
            <person name="Montmayeur A."/>
            <person name="Mulrain L."/>
            <person name="Navidi A."/>
            <person name="Naylor J."/>
            <person name="Negash T."/>
            <person name="Nguyen T."/>
            <person name="Nguyen N."/>
            <person name="Nicol R."/>
            <person name="Norbu C."/>
            <person name="Norbu N."/>
            <person name="Novod N."/>
            <person name="O'Neill B."/>
            <person name="Osman S."/>
            <person name="Markiewicz E."/>
            <person name="Oyono O.L."/>
            <person name="Patti C."/>
            <person name="Phunkhang P."/>
            <person name="Pierre F."/>
            <person name="Priest M."/>
            <person name="Raghuraman S."/>
            <person name="Rege F."/>
            <person name="Reyes R."/>
            <person name="Rise C."/>
            <person name="Rogov P."/>
            <person name="Ross K."/>
            <person name="Ryan E."/>
            <person name="Settipalli S."/>
            <person name="Shea T."/>
            <person name="Sherpa N."/>
            <person name="Shi L."/>
            <person name="Shih D."/>
            <person name="Sparrow T."/>
            <person name="Spaulding J."/>
            <person name="Stalker J."/>
            <person name="Stange-Thomann N."/>
            <person name="Stavropoulos S."/>
            <person name="Stone C."/>
            <person name="Strader C."/>
            <person name="Tesfaye S."/>
            <person name="Thomson T."/>
            <person name="Thoulutsang Y."/>
            <person name="Thoulutsang D."/>
            <person name="Topham K."/>
            <person name="Topping I."/>
            <person name="Tsamla T."/>
            <person name="Vassiliev H."/>
            <person name="Vo A."/>
            <person name="Wangchuk T."/>
            <person name="Wangdi T."/>
            <person name="Weiand M."/>
            <person name="Wilkinson J."/>
            <person name="Wilson A."/>
            <person name="Yadav S."/>
            <person name="Young G."/>
            <person name="Yu Q."/>
            <person name="Zembek L."/>
            <person name="Zhong D."/>
            <person name="Zimmer A."/>
            <person name="Zwirko Z."/>
            <person name="Jaffe D.B."/>
            <person name="Alvarez P."/>
            <person name="Brockman W."/>
            <person name="Butler J."/>
            <person name="Chin C."/>
            <person name="Gnerre S."/>
            <person name="Grabherr M."/>
            <person name="Kleber M."/>
            <person name="Mauceli E."/>
            <person name="MacCallum I."/>
        </authorList>
    </citation>
    <scope>NUCLEOTIDE SEQUENCE [LARGE SCALE GENOMIC DNA]</scope>
    <source>
        <strain evidence="3">MSH-3 / Tucson 14011-0111.49</strain>
    </source>
</reference>
<feature type="signal peptide" evidence="1">
    <location>
        <begin position="1"/>
        <end position="22"/>
    </location>
</feature>
<evidence type="ECO:0000313" key="2">
    <source>
        <dbReference type="EMBL" id="EDW32021.1"/>
    </source>
</evidence>
<dbReference type="PhylomeDB" id="B4GAR9"/>
<dbReference type="PANTHER" id="PTHR20898:SF0">
    <property type="entry name" value="DAEDALUS ON 3-RELATED"/>
    <property type="match status" value="1"/>
</dbReference>
<dbReference type="HOGENOM" id="CLU_116900_1_1_1"/>
<proteinExistence type="predicted"/>
<protein>
    <submittedName>
        <fullName evidence="2">GL10660</fullName>
    </submittedName>
</protein>
<sequence>MRAKHNLFKLIWMLFFISEVNAALYQRLNGYKPFLYNITLDACKLLNNRKSNPVANYLFGIFEKSSNLNHSCPYHHDLIVDQLATNVIDHHVSAVLPFPEGDYLLESHWFIDNIERAVFKVYGTLS</sequence>
<dbReference type="SMART" id="SM00697">
    <property type="entry name" value="DM8"/>
    <property type="match status" value="1"/>
</dbReference>
<gene>
    <name evidence="2" type="primary">Dper\GL10660</name>
    <name evidence="2" type="ORF">Dper_GL10660</name>
</gene>
<keyword evidence="3" id="KW-1185">Reference proteome</keyword>
<dbReference type="InterPro" id="IPR010512">
    <property type="entry name" value="DUF1091"/>
</dbReference>
<name>B4GAR9_DROPE</name>
<evidence type="ECO:0000313" key="3">
    <source>
        <dbReference type="Proteomes" id="UP000008744"/>
    </source>
</evidence>
<dbReference type="Proteomes" id="UP000008744">
    <property type="component" value="Unassembled WGS sequence"/>
</dbReference>
<evidence type="ECO:0000256" key="1">
    <source>
        <dbReference type="SAM" id="SignalP"/>
    </source>
</evidence>
<dbReference type="EMBL" id="CH479181">
    <property type="protein sequence ID" value="EDW32021.1"/>
    <property type="molecule type" value="Genomic_DNA"/>
</dbReference>
<organism evidence="3">
    <name type="scientific">Drosophila persimilis</name>
    <name type="common">Fruit fly</name>
    <dbReference type="NCBI Taxonomy" id="7234"/>
    <lineage>
        <taxon>Eukaryota</taxon>
        <taxon>Metazoa</taxon>
        <taxon>Ecdysozoa</taxon>
        <taxon>Arthropoda</taxon>
        <taxon>Hexapoda</taxon>
        <taxon>Insecta</taxon>
        <taxon>Pterygota</taxon>
        <taxon>Neoptera</taxon>
        <taxon>Endopterygota</taxon>
        <taxon>Diptera</taxon>
        <taxon>Brachycera</taxon>
        <taxon>Muscomorpha</taxon>
        <taxon>Ephydroidea</taxon>
        <taxon>Drosophilidae</taxon>
        <taxon>Drosophila</taxon>
        <taxon>Sophophora</taxon>
    </lineage>
</organism>
<accession>B4GAR9</accession>
<dbReference type="OrthoDB" id="7823281at2759"/>
<dbReference type="OMA" id="MRAKHNL"/>
<dbReference type="PANTHER" id="PTHR20898">
    <property type="entry name" value="DAEDALUS ON 3-RELATED-RELATED"/>
    <property type="match status" value="1"/>
</dbReference>
<feature type="chain" id="PRO_5002806124" evidence="1">
    <location>
        <begin position="23"/>
        <end position="126"/>
    </location>
</feature>
<keyword evidence="1" id="KW-0732">Signal</keyword>
<dbReference type="Pfam" id="PF06477">
    <property type="entry name" value="DUF1091"/>
    <property type="match status" value="1"/>
</dbReference>
<dbReference type="AlphaFoldDB" id="B4GAR9"/>